<dbReference type="GO" id="GO:0008233">
    <property type="term" value="F:peptidase activity"/>
    <property type="evidence" value="ECO:0007669"/>
    <property type="project" value="InterPro"/>
</dbReference>
<dbReference type="InterPro" id="IPR002142">
    <property type="entry name" value="Peptidase_S49"/>
</dbReference>
<dbReference type="Gene3D" id="3.90.226.10">
    <property type="entry name" value="2-enoyl-CoA Hydratase, Chain A, domain 1"/>
    <property type="match status" value="1"/>
</dbReference>
<comment type="caution">
    <text evidence="4">The sequence shown here is derived from an EMBL/GenBank/DDBJ whole genome shotgun (WGS) entry which is preliminary data.</text>
</comment>
<dbReference type="SUPFAM" id="SSF52096">
    <property type="entry name" value="ClpP/crotonase"/>
    <property type="match status" value="1"/>
</dbReference>
<evidence type="ECO:0000256" key="2">
    <source>
        <dbReference type="SAM" id="MobiDB-lite"/>
    </source>
</evidence>
<feature type="domain" description="Peptidase S49" evidence="3">
    <location>
        <begin position="129"/>
        <end position="274"/>
    </location>
</feature>
<name>A0A940DRS7_9BACT</name>
<dbReference type="PANTHER" id="PTHR42987:SF4">
    <property type="entry name" value="PROTEASE SOHB-RELATED"/>
    <property type="match status" value="1"/>
</dbReference>
<dbReference type="Proteomes" id="UP000725002">
    <property type="component" value="Unassembled WGS sequence"/>
</dbReference>
<dbReference type="PANTHER" id="PTHR42987">
    <property type="entry name" value="PEPTIDASE S49"/>
    <property type="match status" value="1"/>
</dbReference>
<comment type="similarity">
    <text evidence="1">Belongs to the peptidase S49 family.</text>
</comment>
<evidence type="ECO:0000259" key="3">
    <source>
        <dbReference type="Pfam" id="PF01343"/>
    </source>
</evidence>
<dbReference type="InterPro" id="IPR029045">
    <property type="entry name" value="ClpP/crotonase-like_dom_sf"/>
</dbReference>
<reference evidence="4" key="2">
    <citation type="journal article" date="2021" name="PeerJ">
        <title>Extensive microbial diversity within the chicken gut microbiome revealed by metagenomics and culture.</title>
        <authorList>
            <person name="Gilroy R."/>
            <person name="Ravi A."/>
            <person name="Getino M."/>
            <person name="Pursley I."/>
            <person name="Horton D.L."/>
            <person name="Alikhan N.F."/>
            <person name="Baker D."/>
            <person name="Gharbi K."/>
            <person name="Hall N."/>
            <person name="Watson M."/>
            <person name="Adriaenssens E.M."/>
            <person name="Foster-Nyarko E."/>
            <person name="Jarju S."/>
            <person name="Secka A."/>
            <person name="Antonio M."/>
            <person name="Oren A."/>
            <person name="Chaudhuri R.R."/>
            <person name="La Ragione R."/>
            <person name="Hildebrand F."/>
            <person name="Pallen M.J."/>
        </authorList>
    </citation>
    <scope>NUCLEOTIDE SEQUENCE</scope>
    <source>
        <strain evidence="4">G3-8215</strain>
    </source>
</reference>
<evidence type="ECO:0000256" key="1">
    <source>
        <dbReference type="ARBA" id="ARBA00008683"/>
    </source>
</evidence>
<accession>A0A940DRS7</accession>
<sequence length="408" mass="44235">MVFSKFVQNLRGPWMIHPEQAAVMLPVLKGVLEGYITEFDKPKSAVRISCSDFYTGGTVPSGMESKSIYVTYLEGTMLKYDYCGEPGTRRIADELLKADRDNDIVGHIIVADSGGGNADSVPDLADAIRQLEKPVVAYIDGMAASACIYAISYTDRIIAHQPTDMVGCIGTMIEISGYSKYHKSQDGYIRCRIYADASSEKNADYEAALEGNAQIIKEEMLNPLAEKFIADMKANRPGVQDSQLTGRTYFARDVTGSLIDSIGTFNDAVKTVLDLASEQTKTSTDMAKYKNLENIPSLKGQVYGEDGSTTLQECQLQDIEAALETGSAASGMNATVEELNSRISGLEGTIAERDARIAELEASLAAAIEKSDGDDVAPKKDPTSAEDDYKPAKTFDEAMDACRAFLSK</sequence>
<gene>
    <name evidence="4" type="ORF">IAB75_00705</name>
</gene>
<dbReference type="GO" id="GO:0006508">
    <property type="term" value="P:proteolysis"/>
    <property type="evidence" value="ECO:0007669"/>
    <property type="project" value="InterPro"/>
</dbReference>
<feature type="region of interest" description="Disordered" evidence="2">
    <location>
        <begin position="369"/>
        <end position="392"/>
    </location>
</feature>
<dbReference type="Pfam" id="PF01343">
    <property type="entry name" value="Peptidase_S49"/>
    <property type="match status" value="1"/>
</dbReference>
<evidence type="ECO:0000313" key="5">
    <source>
        <dbReference type="Proteomes" id="UP000725002"/>
    </source>
</evidence>
<reference evidence="4" key="1">
    <citation type="submission" date="2020-10" db="EMBL/GenBank/DDBJ databases">
        <authorList>
            <person name="Gilroy R."/>
        </authorList>
    </citation>
    <scope>NUCLEOTIDE SEQUENCE</scope>
    <source>
        <strain evidence="4">G3-8215</strain>
    </source>
</reference>
<proteinExistence type="inferred from homology"/>
<evidence type="ECO:0000313" key="4">
    <source>
        <dbReference type="EMBL" id="MBO8482631.1"/>
    </source>
</evidence>
<dbReference type="EMBL" id="JADILV010000005">
    <property type="protein sequence ID" value="MBO8482631.1"/>
    <property type="molecule type" value="Genomic_DNA"/>
</dbReference>
<protein>
    <submittedName>
        <fullName evidence="4">S49 family peptidase</fullName>
    </submittedName>
</protein>
<dbReference type="AlphaFoldDB" id="A0A940DRS7"/>
<organism evidence="4 5">
    <name type="scientific">Candidatus Cryptobacteroides avicola</name>
    <dbReference type="NCBI Taxonomy" id="2840757"/>
    <lineage>
        <taxon>Bacteria</taxon>
        <taxon>Pseudomonadati</taxon>
        <taxon>Bacteroidota</taxon>
        <taxon>Bacteroidia</taxon>
        <taxon>Bacteroidales</taxon>
        <taxon>Candidatus Cryptobacteroides</taxon>
    </lineage>
</organism>